<name>A0A3B1DWL1_9ZZZZ</name>
<sequence>MSGRGFQQSMAGETPAPLGSGGFEGGGLGVDRQPAFTLIELLVVLAIIALLVGLLLPGLGRAREMGRLAVCLSNGRQLGVGLLMYVGDHDDRAAPGAAGFQENLTRWHGARTRTSEAFTSFGGSLTPYLDGGGSGGAGGASEAVRVCPTFAGVLDRLAESGRGFERSAGGYGYNNAYLGVELAAAGEGAWRVREDRTGARLGLFAQPGRVVAFADAAFPEGGAPDQVIEYSFAEPRFHPAYGDGGSGWRMDPSMHFRHGRERASVVWLDGHANAQGLVFSWSSGVYTPAAVDLAIGWFGEEDTNGLFDFGAGGK</sequence>
<dbReference type="InterPro" id="IPR012902">
    <property type="entry name" value="N_methyl_site"/>
</dbReference>
<keyword evidence="1" id="KW-0812">Transmembrane</keyword>
<dbReference type="InterPro" id="IPR045584">
    <property type="entry name" value="Pilin-like"/>
</dbReference>
<organism evidence="2">
    <name type="scientific">hydrothermal vent metagenome</name>
    <dbReference type="NCBI Taxonomy" id="652676"/>
    <lineage>
        <taxon>unclassified sequences</taxon>
        <taxon>metagenomes</taxon>
        <taxon>ecological metagenomes</taxon>
    </lineage>
</organism>
<protein>
    <submittedName>
        <fullName evidence="2">Uncharacterized protein</fullName>
    </submittedName>
</protein>
<gene>
    <name evidence="2" type="ORF">MNBD_PLANCTO03-2174</name>
</gene>
<dbReference type="PANTHER" id="PTHR30093">
    <property type="entry name" value="GENERAL SECRETION PATHWAY PROTEIN G"/>
    <property type="match status" value="1"/>
</dbReference>
<dbReference type="EMBL" id="UOGK01000536">
    <property type="protein sequence ID" value="VAX41403.1"/>
    <property type="molecule type" value="Genomic_DNA"/>
</dbReference>
<dbReference type="NCBIfam" id="TIGR02532">
    <property type="entry name" value="IV_pilin_GFxxxE"/>
    <property type="match status" value="1"/>
</dbReference>
<dbReference type="AlphaFoldDB" id="A0A3B1DWL1"/>
<keyword evidence="1" id="KW-1133">Transmembrane helix</keyword>
<dbReference type="Pfam" id="PF07963">
    <property type="entry name" value="N_methyl"/>
    <property type="match status" value="1"/>
</dbReference>
<dbReference type="Gene3D" id="3.30.700.10">
    <property type="entry name" value="Glycoprotein, Type 4 Pilin"/>
    <property type="match status" value="1"/>
</dbReference>
<dbReference type="SUPFAM" id="SSF54523">
    <property type="entry name" value="Pili subunits"/>
    <property type="match status" value="1"/>
</dbReference>
<feature type="transmembrane region" description="Helical" evidence="1">
    <location>
        <begin position="35"/>
        <end position="57"/>
    </location>
</feature>
<dbReference type="PANTHER" id="PTHR30093:SF2">
    <property type="entry name" value="TYPE II SECRETION SYSTEM PROTEIN H"/>
    <property type="match status" value="1"/>
</dbReference>
<keyword evidence="1" id="KW-0472">Membrane</keyword>
<reference evidence="2" key="1">
    <citation type="submission" date="2018-06" db="EMBL/GenBank/DDBJ databases">
        <authorList>
            <person name="Zhirakovskaya E."/>
        </authorList>
    </citation>
    <scope>NUCLEOTIDE SEQUENCE</scope>
</reference>
<evidence type="ECO:0000256" key="1">
    <source>
        <dbReference type="SAM" id="Phobius"/>
    </source>
</evidence>
<proteinExistence type="predicted"/>
<evidence type="ECO:0000313" key="2">
    <source>
        <dbReference type="EMBL" id="VAX41403.1"/>
    </source>
</evidence>
<accession>A0A3B1DWL1</accession>